<dbReference type="GO" id="GO:0031419">
    <property type="term" value="F:cobalamin binding"/>
    <property type="evidence" value="ECO:0007669"/>
    <property type="project" value="UniProtKB-KW"/>
</dbReference>
<comment type="similarity">
    <text evidence="2">Belongs to the methylmalonyl-CoA mutase family.</text>
</comment>
<proteinExistence type="inferred from homology"/>
<dbReference type="Pfam" id="PF01642">
    <property type="entry name" value="MM_CoA_mutase"/>
    <property type="match status" value="1"/>
</dbReference>
<evidence type="ECO:0000256" key="4">
    <source>
        <dbReference type="ARBA" id="ARBA00022628"/>
    </source>
</evidence>
<dbReference type="PANTHER" id="PTHR48101:SF4">
    <property type="entry name" value="METHYLMALONYL-COA MUTASE, MITOCHONDRIAL"/>
    <property type="match status" value="1"/>
</dbReference>
<comment type="subunit">
    <text evidence="3">Heterodimer of an alpha and a beta chain.</text>
</comment>
<keyword evidence="4" id="KW-0846">Cobalamin</keyword>
<accession>A0A1H9IFX3</accession>
<dbReference type="AlphaFoldDB" id="A0A1H9IFX3"/>
<evidence type="ECO:0000313" key="9">
    <source>
        <dbReference type="EMBL" id="SEQ73427.1"/>
    </source>
</evidence>
<dbReference type="STRING" id="65499.SAMN04488000_104174"/>
<dbReference type="GO" id="GO:0046872">
    <property type="term" value="F:metal ion binding"/>
    <property type="evidence" value="ECO:0007669"/>
    <property type="project" value="InterPro"/>
</dbReference>
<keyword evidence="6" id="KW-0170">Cobalt</keyword>
<dbReference type="Gene3D" id="3.40.50.280">
    <property type="entry name" value="Cobalamin-binding domain"/>
    <property type="match status" value="1"/>
</dbReference>
<evidence type="ECO:0000256" key="5">
    <source>
        <dbReference type="ARBA" id="ARBA00023235"/>
    </source>
</evidence>
<gene>
    <name evidence="9" type="ORF">SAMN04488000_104174</name>
</gene>
<dbReference type="GO" id="GO:0004494">
    <property type="term" value="F:methylmalonyl-CoA mutase activity"/>
    <property type="evidence" value="ECO:0007669"/>
    <property type="project" value="UniProtKB-EC"/>
</dbReference>
<evidence type="ECO:0000256" key="2">
    <source>
        <dbReference type="ARBA" id="ARBA00008465"/>
    </source>
</evidence>
<reference evidence="10" key="1">
    <citation type="submission" date="2016-10" db="EMBL/GenBank/DDBJ databases">
        <authorList>
            <person name="Varghese N."/>
            <person name="Submissions S."/>
        </authorList>
    </citation>
    <scope>NUCLEOTIDE SEQUENCE [LARGE SCALE GENOMIC DNA]</scope>
    <source>
        <strain evidence="10">DSM 44437</strain>
    </source>
</reference>
<protein>
    <submittedName>
        <fullName evidence="9">Methylmalonyl-CoA mutase</fullName>
    </submittedName>
</protein>
<evidence type="ECO:0000259" key="8">
    <source>
        <dbReference type="Pfam" id="PF01642"/>
    </source>
</evidence>
<dbReference type="SUPFAM" id="SSF51703">
    <property type="entry name" value="Cobalamin (vitamin B12)-dependent enzymes"/>
    <property type="match status" value="1"/>
</dbReference>
<dbReference type="Gene3D" id="3.20.20.240">
    <property type="entry name" value="Methylmalonyl-CoA mutase"/>
    <property type="match status" value="1"/>
</dbReference>
<comment type="cofactor">
    <cofactor evidence="1">
        <name>adenosylcob(III)alamin</name>
        <dbReference type="ChEBI" id="CHEBI:18408"/>
    </cofactor>
</comment>
<feature type="domain" description="Methylmalonyl-CoA mutase alpha/beta chain catalytic" evidence="8">
    <location>
        <begin position="162"/>
        <end position="409"/>
    </location>
</feature>
<evidence type="ECO:0000256" key="6">
    <source>
        <dbReference type="ARBA" id="ARBA00023285"/>
    </source>
</evidence>
<evidence type="ECO:0000313" key="10">
    <source>
        <dbReference type="Proteomes" id="UP000199503"/>
    </source>
</evidence>
<evidence type="ECO:0000256" key="1">
    <source>
        <dbReference type="ARBA" id="ARBA00001922"/>
    </source>
</evidence>
<feature type="compositionally biased region" description="Polar residues" evidence="7">
    <location>
        <begin position="429"/>
        <end position="439"/>
    </location>
</feature>
<dbReference type="SUPFAM" id="SSF52242">
    <property type="entry name" value="Cobalamin (vitamin B12)-binding domain"/>
    <property type="match status" value="1"/>
</dbReference>
<dbReference type="EMBL" id="FOFV01000004">
    <property type="protein sequence ID" value="SEQ73427.1"/>
    <property type="molecule type" value="Genomic_DNA"/>
</dbReference>
<organism evidence="9 10">
    <name type="scientific">Lentzea albida</name>
    <dbReference type="NCBI Taxonomy" id="65499"/>
    <lineage>
        <taxon>Bacteria</taxon>
        <taxon>Bacillati</taxon>
        <taxon>Actinomycetota</taxon>
        <taxon>Actinomycetes</taxon>
        <taxon>Pseudonocardiales</taxon>
        <taxon>Pseudonocardiaceae</taxon>
        <taxon>Lentzea</taxon>
    </lineage>
</organism>
<dbReference type="InterPro" id="IPR016176">
    <property type="entry name" value="Cbl-dep_enz_cat"/>
</dbReference>
<evidence type="ECO:0000256" key="7">
    <source>
        <dbReference type="SAM" id="MobiDB-lite"/>
    </source>
</evidence>
<keyword evidence="5" id="KW-0413">Isomerase</keyword>
<name>A0A1H9IFX3_9PSEU</name>
<keyword evidence="10" id="KW-1185">Reference proteome</keyword>
<dbReference type="RefSeq" id="WP_089914787.1">
    <property type="nucleotide sequence ID" value="NZ_FOFV01000004.1"/>
</dbReference>
<dbReference type="CDD" id="cd03677">
    <property type="entry name" value="MM_CoA_mutase_beta"/>
    <property type="match status" value="1"/>
</dbReference>
<dbReference type="PANTHER" id="PTHR48101">
    <property type="entry name" value="METHYLMALONYL-COA MUTASE, MITOCHONDRIAL-RELATED"/>
    <property type="match status" value="1"/>
</dbReference>
<dbReference type="Proteomes" id="UP000199503">
    <property type="component" value="Unassembled WGS sequence"/>
</dbReference>
<evidence type="ECO:0000256" key="3">
    <source>
        <dbReference type="ARBA" id="ARBA00011870"/>
    </source>
</evidence>
<dbReference type="InterPro" id="IPR036724">
    <property type="entry name" value="Cobalamin-bd_sf"/>
</dbReference>
<feature type="region of interest" description="Disordered" evidence="7">
    <location>
        <begin position="400"/>
        <end position="442"/>
    </location>
</feature>
<dbReference type="OrthoDB" id="9762378at2"/>
<sequence>MMELALPAEFRPNEFPSASREQWRELVDAVLAKTGASFDSLVTKTYDGIELQPLYTLDDALEPYALAPVKQGWDVRQRHAVADPVALMNDLEGGVTSLWLAVPAASLEGLLEGVYLDLAPIVLDGSVDAARAMLRIYDQAPVLASDVRGNLALTPFGEALEVIREARSAFPGLRTVVVDALPFHDAGGSDAEELGASLALAVSYLRALEAAGFSVPEAFAQLEFRYAATADQFMTIAKLRAARRLWARVAEVSGADGVQLQHAVTSSAMMTRRDPWVNMLRTTVATLAAGLGGADSVTVQPFDAAIGLPDEFARRIARNTQNLLLEESHLGEVIDPAAGSWYVEKLTDELAVAAWAWFQEIERAGGIGQAGELVASRIAATWEARSARLANRRDPITGVSEFPNLAEKPVVRDPAPGIDSDSPAPRGDTTPTPSFSGRSDSFGLPRVRYAQAFEELRDLADAQPERPQVFLATLGPVAAHTARATFAANLFNAGGFATPAAGPTSTPDQVAEKFRESGAKVAVLCGSDTSYADQATATVEALRAAGAERVLLAGKKTEAEVDGFVFLGCPALEILTSTYTFLGVER</sequence>
<dbReference type="InterPro" id="IPR006099">
    <property type="entry name" value="MeMalonylCoA_mutase_a/b_cat"/>
</dbReference>